<evidence type="ECO:0000256" key="1">
    <source>
        <dbReference type="ARBA" id="ARBA00004123"/>
    </source>
</evidence>
<evidence type="ECO:0000256" key="5">
    <source>
        <dbReference type="ARBA" id="ARBA00022833"/>
    </source>
</evidence>
<keyword evidence="3" id="KW-0677">Repeat</keyword>
<evidence type="ECO:0000256" key="7">
    <source>
        <dbReference type="SAM" id="MobiDB-lite"/>
    </source>
</evidence>
<feature type="region of interest" description="Disordered" evidence="7">
    <location>
        <begin position="179"/>
        <end position="203"/>
    </location>
</feature>
<evidence type="ECO:0000256" key="6">
    <source>
        <dbReference type="ARBA" id="ARBA00023242"/>
    </source>
</evidence>
<evidence type="ECO:0000313" key="9">
    <source>
        <dbReference type="Proteomes" id="UP000887575"/>
    </source>
</evidence>
<dbReference type="SMART" id="SM00355">
    <property type="entry name" value="ZnF_C2H2"/>
    <property type="match status" value="7"/>
</dbReference>
<feature type="region of interest" description="Disordered" evidence="7">
    <location>
        <begin position="823"/>
        <end position="852"/>
    </location>
</feature>
<feature type="domain" description="C2H2-type" evidence="8">
    <location>
        <begin position="555"/>
        <end position="578"/>
    </location>
</feature>
<feature type="compositionally biased region" description="Basic residues" evidence="7">
    <location>
        <begin position="675"/>
        <end position="684"/>
    </location>
</feature>
<feature type="compositionally biased region" description="Polar residues" evidence="7">
    <location>
        <begin position="233"/>
        <end position="255"/>
    </location>
</feature>
<feature type="compositionally biased region" description="Low complexity" evidence="7">
    <location>
        <begin position="52"/>
        <end position="63"/>
    </location>
</feature>
<name>A0AAF3EL94_9BILA</name>
<dbReference type="Gene3D" id="3.30.160.60">
    <property type="entry name" value="Classic Zinc Finger"/>
    <property type="match status" value="1"/>
</dbReference>
<evidence type="ECO:0000259" key="8">
    <source>
        <dbReference type="SMART" id="SM00355"/>
    </source>
</evidence>
<keyword evidence="2" id="KW-0479">Metal-binding</keyword>
<organism evidence="9 10">
    <name type="scientific">Mesorhabditis belari</name>
    <dbReference type="NCBI Taxonomy" id="2138241"/>
    <lineage>
        <taxon>Eukaryota</taxon>
        <taxon>Metazoa</taxon>
        <taxon>Ecdysozoa</taxon>
        <taxon>Nematoda</taxon>
        <taxon>Chromadorea</taxon>
        <taxon>Rhabditida</taxon>
        <taxon>Rhabditina</taxon>
        <taxon>Rhabditomorpha</taxon>
        <taxon>Rhabditoidea</taxon>
        <taxon>Rhabditidae</taxon>
        <taxon>Mesorhabditinae</taxon>
        <taxon>Mesorhabditis</taxon>
    </lineage>
</organism>
<feature type="compositionally biased region" description="Polar residues" evidence="7">
    <location>
        <begin position="64"/>
        <end position="78"/>
    </location>
</feature>
<evidence type="ECO:0000313" key="10">
    <source>
        <dbReference type="WBParaSite" id="MBELARI_LOCUS14770.1"/>
    </source>
</evidence>
<dbReference type="InterPro" id="IPR050888">
    <property type="entry name" value="ZnF_C2H2-type_TF"/>
</dbReference>
<sequence length="852" mass="95607">MKDFSAVSPKFSPSTTAPSTNENTTAMLSQNALMQQLLMAQNNVNGGRDDSTTSSRESSSKRSNGVQNGHSETTVSGEWVNEQQSYSISNNTPQMLLKCAECGLGKNSSEELEVHIKQEHLQWLPFQCPICLNERASDAQMREHLYSAHKKNMNKFIYVDNVQAKRNLQILMDRSFNHAMTQGSNPSSTTNSRRGPLGALNGRSNGLMVNNLATQLMAQQVKEQKDNKEIVSINLNGTSDSNSTIRSQSPRNTSFSRKRDHDSALNGNLSIGSSNTDALLAQIEATTGGTGNDDDYDDALGHLAMIFTNSKRMKNEGSNEDDDLRLSSLNDEDCFSGADPSSVLDSLFANVSAVVNGGDNATNDEFHMNTKFGKHSPLMTKKRVLGECSKCQKPVTAGARQMHMFYHLGKDHGIFRFRCKFEGCNIEHYRKDQMENHHSKVHGRIDPEMMEDRSLELYQRCQDLSMELLGTNNCSPGPTAAKAEIAYNAQLVEQKRKHSEKPRRKEGTESTWQSKPIPDDEHPLVCRKCKKTMQNRIRGFHILWHLAKDLNINRYTCKFCDFGHDRSQSVQTHGKREHQNEDCVLDRIDEYDTEIKEMSESCFGIRALFSQESRRRSKIPLASRDVVEESNSRGENSAGGSPSGDDVDEAAGVSVVVEENENEEEPVKTTSSRSAPRRHLSNRRFGMRKAIGQKKRQEMQKLREISLRLGGAQYFKKKVNEAAHCDICGMLQHSRLSEHAYKHLNVPLFVCPHCDLGNYSRETVVKHIKEMHDDGGHPVDQRLKYAQEIKNMIGKCYPSFFVDAPIPTVHDIEKLKSQLGDEMKNAIAADDTDSDGDEGSVDNEDEAQEDDQ</sequence>
<evidence type="ECO:0000256" key="4">
    <source>
        <dbReference type="ARBA" id="ARBA00022771"/>
    </source>
</evidence>
<dbReference type="GO" id="GO:0008270">
    <property type="term" value="F:zinc ion binding"/>
    <property type="evidence" value="ECO:0007669"/>
    <property type="project" value="UniProtKB-KW"/>
</dbReference>
<keyword evidence="6" id="KW-0539">Nucleus</keyword>
<dbReference type="WBParaSite" id="MBELARI_LOCUS14770.1">
    <property type="protein sequence ID" value="MBELARI_LOCUS14770.1"/>
    <property type="gene ID" value="MBELARI_LOCUS14770"/>
</dbReference>
<evidence type="ECO:0000256" key="2">
    <source>
        <dbReference type="ARBA" id="ARBA00022723"/>
    </source>
</evidence>
<feature type="region of interest" description="Disordered" evidence="7">
    <location>
        <begin position="620"/>
        <end position="684"/>
    </location>
</feature>
<feature type="domain" description="C2H2-type" evidence="8">
    <location>
        <begin position="723"/>
        <end position="743"/>
    </location>
</feature>
<feature type="compositionally biased region" description="Acidic residues" evidence="7">
    <location>
        <begin position="830"/>
        <end position="852"/>
    </location>
</feature>
<keyword evidence="5" id="KW-0862">Zinc</keyword>
<feature type="compositionally biased region" description="Polar residues" evidence="7">
    <location>
        <begin position="179"/>
        <end position="193"/>
    </location>
</feature>
<feature type="region of interest" description="Disordered" evidence="7">
    <location>
        <begin position="492"/>
        <end position="517"/>
    </location>
</feature>
<dbReference type="PANTHER" id="PTHR24406">
    <property type="entry name" value="TRANSCRIPTIONAL REPRESSOR CTCFL-RELATED"/>
    <property type="match status" value="1"/>
</dbReference>
<feature type="region of interest" description="Disordered" evidence="7">
    <location>
        <begin position="43"/>
        <end position="78"/>
    </location>
</feature>
<protein>
    <submittedName>
        <fullName evidence="10">C2H2-type domain-containing protein</fullName>
    </submittedName>
</protein>
<keyword evidence="4" id="KW-0863">Zinc-finger</keyword>
<evidence type="ECO:0000256" key="3">
    <source>
        <dbReference type="ARBA" id="ARBA00022737"/>
    </source>
</evidence>
<keyword evidence="9" id="KW-1185">Reference proteome</keyword>
<reference evidence="10" key="1">
    <citation type="submission" date="2024-02" db="UniProtKB">
        <authorList>
            <consortium name="WormBaseParasite"/>
        </authorList>
    </citation>
    <scope>IDENTIFICATION</scope>
</reference>
<comment type="subcellular location">
    <subcellularLocation>
        <location evidence="1">Nucleus</location>
    </subcellularLocation>
</comment>
<dbReference type="InterPro" id="IPR013087">
    <property type="entry name" value="Znf_C2H2_type"/>
</dbReference>
<feature type="domain" description="C2H2-type" evidence="8">
    <location>
        <begin position="417"/>
        <end position="442"/>
    </location>
</feature>
<dbReference type="AlphaFoldDB" id="A0AAF3EL94"/>
<feature type="domain" description="C2H2-type" evidence="8">
    <location>
        <begin position="97"/>
        <end position="120"/>
    </location>
</feature>
<feature type="domain" description="C2H2-type" evidence="8">
    <location>
        <begin position="386"/>
        <end position="407"/>
    </location>
</feature>
<feature type="region of interest" description="Disordered" evidence="7">
    <location>
        <begin position="1"/>
        <end position="22"/>
    </location>
</feature>
<dbReference type="Proteomes" id="UP000887575">
    <property type="component" value="Unassembled WGS sequence"/>
</dbReference>
<feature type="domain" description="C2H2-type" evidence="8">
    <location>
        <begin position="749"/>
        <end position="772"/>
    </location>
</feature>
<feature type="region of interest" description="Disordered" evidence="7">
    <location>
        <begin position="233"/>
        <end position="271"/>
    </location>
</feature>
<proteinExistence type="predicted"/>
<dbReference type="GO" id="GO:0005634">
    <property type="term" value="C:nucleus"/>
    <property type="evidence" value="ECO:0007669"/>
    <property type="project" value="UniProtKB-SubCell"/>
</dbReference>
<accession>A0AAF3EL94</accession>
<feature type="domain" description="C2H2-type" evidence="8">
    <location>
        <begin position="126"/>
        <end position="149"/>
    </location>
</feature>
<feature type="compositionally biased region" description="Polar residues" evidence="7">
    <location>
        <begin position="11"/>
        <end position="22"/>
    </location>
</feature>